<proteinExistence type="predicted"/>
<accession>D8M812</accession>
<evidence type="ECO:0000313" key="1">
    <source>
        <dbReference type="EMBL" id="CBK24201.2"/>
    </source>
</evidence>
<organism evidence="1">
    <name type="scientific">Blastocystis hominis</name>
    <dbReference type="NCBI Taxonomy" id="12968"/>
    <lineage>
        <taxon>Eukaryota</taxon>
        <taxon>Sar</taxon>
        <taxon>Stramenopiles</taxon>
        <taxon>Bigyra</taxon>
        <taxon>Opalozoa</taxon>
        <taxon>Opalinata</taxon>
        <taxon>Blastocystidae</taxon>
        <taxon>Blastocystis</taxon>
    </lineage>
</organism>
<gene>
    <name evidence="1" type="ORF">GSBLH_T00003968001</name>
</gene>
<reference evidence="1" key="1">
    <citation type="submission" date="2010-02" db="EMBL/GenBank/DDBJ databases">
        <title>Sequencing and annotation of the Blastocystis hominis genome.</title>
        <authorList>
            <person name="Wincker P."/>
        </authorList>
    </citation>
    <scope>NUCLEOTIDE SEQUENCE</scope>
    <source>
        <strain evidence="1">Singapore isolate B</strain>
    </source>
</reference>
<protein>
    <submittedName>
        <fullName evidence="1">Uncharacterized protein</fullName>
    </submittedName>
</protein>
<sequence length="47" mass="5780">MCDQIYPISQVLSGKWGYKTVRHRVSRRQFILRVFQIKPYLYDYGIR</sequence>
<dbReference type="InParanoid" id="D8M812"/>
<keyword evidence="2" id="KW-1185">Reference proteome</keyword>
<dbReference type="Proteomes" id="UP000008312">
    <property type="component" value="Unassembled WGS sequence"/>
</dbReference>
<name>D8M812_BLAHO</name>
<evidence type="ECO:0000313" key="2">
    <source>
        <dbReference type="Proteomes" id="UP000008312"/>
    </source>
</evidence>
<dbReference type="AlphaFoldDB" id="D8M812"/>
<dbReference type="RefSeq" id="XP_012898249.1">
    <property type="nucleotide sequence ID" value="XM_013042795.1"/>
</dbReference>
<dbReference type="GeneID" id="24921017"/>
<dbReference type="EMBL" id="FN668683">
    <property type="protein sequence ID" value="CBK24201.2"/>
    <property type="molecule type" value="Genomic_DNA"/>
</dbReference>